<dbReference type="EMBL" id="CP029287">
    <property type="protein sequence ID" value="AWR99372.1"/>
    <property type="molecule type" value="Genomic_DNA"/>
</dbReference>
<dbReference type="STRING" id="1293036.GCA_001315825_02837"/>
<dbReference type="AlphaFoldDB" id="A0A2U9ITR4"/>
<feature type="transmembrane region" description="Helical" evidence="1">
    <location>
        <begin position="87"/>
        <end position="109"/>
    </location>
</feature>
<keyword evidence="1" id="KW-1133">Transmembrane helix</keyword>
<evidence type="ECO:0000313" key="2">
    <source>
        <dbReference type="EMBL" id="AWR99372.1"/>
    </source>
</evidence>
<dbReference type="RefSeq" id="WP_054837327.1">
    <property type="nucleotide sequence ID" value="NZ_CP029287.2"/>
</dbReference>
<accession>A0A2U9ITR4</accession>
<protein>
    <recommendedName>
        <fullName evidence="4">DUF5658 domain-containing protein</fullName>
    </recommendedName>
</protein>
<name>A0A2U9ITR4_9CREN</name>
<sequence length="117" mass="13897">MDKEKLLWIIFLGGNVYDLIFSFIVWYLFPGYIIEQNHILGFLWNVNLPQWLNYLYSVVGLIMIKILLFVGVYWWTRLFIRVGTKGWIGLLPFVGITLFVDVYDVWVLLSSLGYTFF</sequence>
<evidence type="ECO:0000256" key="1">
    <source>
        <dbReference type="SAM" id="Phobius"/>
    </source>
</evidence>
<feature type="transmembrane region" description="Helical" evidence="1">
    <location>
        <begin position="54"/>
        <end position="75"/>
    </location>
</feature>
<proteinExistence type="predicted"/>
<gene>
    <name evidence="2" type="ORF">DFR87_06255</name>
</gene>
<reference evidence="2" key="1">
    <citation type="submission" date="2018-05" db="EMBL/GenBank/DDBJ databases">
        <title>Complete Genome Sequences of Extremely Thermoacidophilic, Metal-Mobilizing Type-Strain Members of the Archaeal Family Sulfolobaceae: Acidianus brierleyi DSM-1651T, Acidianus sulfidivorans DSM-18786T, Metallosphaera hakonensis DSM-7519T, and Metallosphaera prunae DSM-10039T.</title>
        <authorList>
            <person name="Counts J.A."/>
            <person name="Kelly R.M."/>
        </authorList>
    </citation>
    <scope>NUCLEOTIDE SEQUENCE [LARGE SCALE GENOMIC DNA]</scope>
    <source>
        <strain evidence="2">HO1-1</strain>
    </source>
</reference>
<evidence type="ECO:0008006" key="4">
    <source>
        <dbReference type="Google" id="ProtNLM"/>
    </source>
</evidence>
<dbReference type="OrthoDB" id="43896at2157"/>
<dbReference type="GeneID" id="36834927"/>
<feature type="transmembrane region" description="Helical" evidence="1">
    <location>
        <begin position="7"/>
        <end position="34"/>
    </location>
</feature>
<organism evidence="2 3">
    <name type="scientific">Metallosphaera hakonensis JCM 8857 = DSM 7519</name>
    <dbReference type="NCBI Taxonomy" id="1293036"/>
    <lineage>
        <taxon>Archaea</taxon>
        <taxon>Thermoproteota</taxon>
        <taxon>Thermoprotei</taxon>
        <taxon>Sulfolobales</taxon>
        <taxon>Sulfolobaceae</taxon>
        <taxon>Metallosphaera</taxon>
    </lineage>
</organism>
<dbReference type="Proteomes" id="UP000247586">
    <property type="component" value="Chromosome"/>
</dbReference>
<keyword evidence="3" id="KW-1185">Reference proteome</keyword>
<evidence type="ECO:0000313" key="3">
    <source>
        <dbReference type="Proteomes" id="UP000247586"/>
    </source>
</evidence>
<dbReference type="KEGG" id="mhk:DFR87_06255"/>
<keyword evidence="1" id="KW-0812">Transmembrane</keyword>
<keyword evidence="1" id="KW-0472">Membrane</keyword>